<dbReference type="AlphaFoldDB" id="A0A1Y1WRS2"/>
<feature type="domain" description="SUEL-type lectin" evidence="4">
    <location>
        <begin position="51"/>
        <end position="140"/>
    </location>
</feature>
<keyword evidence="3" id="KW-0808">Transferase</keyword>
<dbReference type="SUPFAM" id="SSF53448">
    <property type="entry name" value="Nucleotide-diphospho-sugar transferases"/>
    <property type="match status" value="1"/>
</dbReference>
<evidence type="ECO:0000259" key="4">
    <source>
        <dbReference type="Pfam" id="PF02140"/>
    </source>
</evidence>
<dbReference type="GO" id="GO:0030246">
    <property type="term" value="F:carbohydrate binding"/>
    <property type="evidence" value="ECO:0007669"/>
    <property type="project" value="InterPro"/>
</dbReference>
<dbReference type="InterPro" id="IPR043159">
    <property type="entry name" value="Lectin_gal-bd_sf"/>
</dbReference>
<comment type="caution">
    <text evidence="5">The sequence shown here is derived from an EMBL/GenBank/DDBJ whole genome shotgun (WGS) entry which is preliminary data.</text>
</comment>
<evidence type="ECO:0000256" key="3">
    <source>
        <dbReference type="ARBA" id="ARBA00022679"/>
    </source>
</evidence>
<dbReference type="GO" id="GO:0000139">
    <property type="term" value="C:Golgi membrane"/>
    <property type="evidence" value="ECO:0007669"/>
    <property type="project" value="TreeGrafter"/>
</dbReference>
<name>A0A1Y1WRS2_9FUNG</name>
<evidence type="ECO:0000256" key="2">
    <source>
        <dbReference type="ARBA" id="ARBA00022676"/>
    </source>
</evidence>
<dbReference type="GO" id="GO:0016757">
    <property type="term" value="F:glycosyltransferase activity"/>
    <property type="evidence" value="ECO:0007669"/>
    <property type="project" value="UniProtKB-KW"/>
</dbReference>
<dbReference type="PANTHER" id="PTHR31306:SF8">
    <property type="entry name" value="GLYCOSYLTRANSFERASE FAMILY 34 PROTEIN"/>
    <property type="match status" value="1"/>
</dbReference>
<sequence>MKNFENDNFNEDRDKDRKKLSKLQQIIERKSEYFCELYKSLPSLSYKGYNITCPIYYTISIDHAYYGRYANDSQHCKIDYEGKEVPTRNLIYPYDCGSNIIDEIKELCEGKRHCILKPHNSYYRYICNSLYKYLHVKYHCVKDLTIKKPKIRIVMFANKINVNSVFENAISEFYQYSKIHEYEFRLHKLRYDTEREIFYMKTESIIENLIIGLKEKTFDWILWVDSDFVIINPNIKLETFLPTNDMDNIHLIASDDFNGLNAGIFFLRVHPWSLNLLMRVMSYSYYNIQKPLEFEDQTALNNVLVESKDDEEHYIIVPQDWFNSYLSNKEKESFLIHLAGESNKNWKAYFLRNENINNNGKYYIKNKELRKKVLKYYKLPKEKQHKLEYQ</sequence>
<dbReference type="Gene3D" id="3.90.550.10">
    <property type="entry name" value="Spore Coat Polysaccharide Biosynthesis Protein SpsA, Chain A"/>
    <property type="match status" value="1"/>
</dbReference>
<gene>
    <name evidence="5" type="ORF">BCR32DRAFT_236712</name>
</gene>
<dbReference type="EMBL" id="MCFG01000310">
    <property type="protein sequence ID" value="ORX76243.1"/>
    <property type="molecule type" value="Genomic_DNA"/>
</dbReference>
<dbReference type="PANTHER" id="PTHR31306">
    <property type="entry name" value="ALPHA-1,6-MANNOSYLTRANSFERASE MNN11-RELATED"/>
    <property type="match status" value="1"/>
</dbReference>
<evidence type="ECO:0000313" key="5">
    <source>
        <dbReference type="EMBL" id="ORX76243.1"/>
    </source>
</evidence>
<evidence type="ECO:0000313" key="6">
    <source>
        <dbReference type="Proteomes" id="UP000193944"/>
    </source>
</evidence>
<dbReference type="Pfam" id="PF02140">
    <property type="entry name" value="SUEL_Lectin"/>
    <property type="match status" value="1"/>
</dbReference>
<proteinExistence type="inferred from homology"/>
<evidence type="ECO:0000256" key="1">
    <source>
        <dbReference type="ARBA" id="ARBA00005664"/>
    </source>
</evidence>
<comment type="similarity">
    <text evidence="1">Belongs to the glycosyltransferase 34 family.</text>
</comment>
<dbReference type="InterPro" id="IPR029044">
    <property type="entry name" value="Nucleotide-diphossugar_trans"/>
</dbReference>
<reference evidence="5 6" key="1">
    <citation type="submission" date="2016-08" db="EMBL/GenBank/DDBJ databases">
        <title>A Parts List for Fungal Cellulosomes Revealed by Comparative Genomics.</title>
        <authorList>
            <consortium name="DOE Joint Genome Institute"/>
            <person name="Haitjema C.H."/>
            <person name="Gilmore S.P."/>
            <person name="Henske J.K."/>
            <person name="Solomon K.V."/>
            <person name="De Groot R."/>
            <person name="Kuo A."/>
            <person name="Mondo S.J."/>
            <person name="Salamov A.A."/>
            <person name="Labutti K."/>
            <person name="Zhao Z."/>
            <person name="Chiniquy J."/>
            <person name="Barry K."/>
            <person name="Brewer H.M."/>
            <person name="Purvine S.O."/>
            <person name="Wright A.T."/>
            <person name="Boxma B."/>
            <person name="Van Alen T."/>
            <person name="Hackstein J.H."/>
            <person name="Baker S.E."/>
            <person name="Grigoriev I.V."/>
            <person name="O'Malley M.A."/>
        </authorList>
    </citation>
    <scope>NUCLEOTIDE SEQUENCE [LARGE SCALE GENOMIC DNA]</scope>
    <source>
        <strain evidence="5 6">S4</strain>
    </source>
</reference>
<keyword evidence="2" id="KW-0328">Glycosyltransferase</keyword>
<dbReference type="GO" id="GO:0006487">
    <property type="term" value="P:protein N-linked glycosylation"/>
    <property type="evidence" value="ECO:0007669"/>
    <property type="project" value="TreeGrafter"/>
</dbReference>
<reference evidence="5 6" key="2">
    <citation type="submission" date="2016-08" db="EMBL/GenBank/DDBJ databases">
        <title>Pervasive Adenine N6-methylation of Active Genes in Fungi.</title>
        <authorList>
            <consortium name="DOE Joint Genome Institute"/>
            <person name="Mondo S.J."/>
            <person name="Dannebaum R.O."/>
            <person name="Kuo R.C."/>
            <person name="Labutti K."/>
            <person name="Haridas S."/>
            <person name="Kuo A."/>
            <person name="Salamov A."/>
            <person name="Ahrendt S.R."/>
            <person name="Lipzen A."/>
            <person name="Sullivan W."/>
            <person name="Andreopoulos W.B."/>
            <person name="Clum A."/>
            <person name="Lindquist E."/>
            <person name="Daum C."/>
            <person name="Ramamoorthy G.K."/>
            <person name="Gryganskyi A."/>
            <person name="Culley D."/>
            <person name="Magnuson J.K."/>
            <person name="James T.Y."/>
            <person name="O'Malley M.A."/>
            <person name="Stajich J.E."/>
            <person name="Spatafora J.W."/>
            <person name="Visel A."/>
            <person name="Grigoriev I.V."/>
        </authorList>
    </citation>
    <scope>NUCLEOTIDE SEQUENCE [LARGE SCALE GENOMIC DNA]</scope>
    <source>
        <strain evidence="5 6">S4</strain>
    </source>
</reference>
<dbReference type="Pfam" id="PF05637">
    <property type="entry name" value="Glyco_transf_34"/>
    <property type="match status" value="1"/>
</dbReference>
<accession>A0A1Y1WRS2</accession>
<dbReference type="CDD" id="cd22823">
    <property type="entry name" value="Gal_Rha_Lectin"/>
    <property type="match status" value="1"/>
</dbReference>
<organism evidence="5 6">
    <name type="scientific">Anaeromyces robustus</name>
    <dbReference type="NCBI Taxonomy" id="1754192"/>
    <lineage>
        <taxon>Eukaryota</taxon>
        <taxon>Fungi</taxon>
        <taxon>Fungi incertae sedis</taxon>
        <taxon>Chytridiomycota</taxon>
        <taxon>Chytridiomycota incertae sedis</taxon>
        <taxon>Neocallimastigomycetes</taxon>
        <taxon>Neocallimastigales</taxon>
        <taxon>Neocallimastigaceae</taxon>
        <taxon>Anaeromyces</taxon>
    </lineage>
</organism>
<dbReference type="Proteomes" id="UP000193944">
    <property type="component" value="Unassembled WGS sequence"/>
</dbReference>
<dbReference type="InterPro" id="IPR000922">
    <property type="entry name" value="Lectin_gal-bd_dom"/>
</dbReference>
<dbReference type="STRING" id="1754192.A0A1Y1WRS2"/>
<dbReference type="InterPro" id="IPR008630">
    <property type="entry name" value="Glyco_trans_34"/>
</dbReference>
<keyword evidence="6" id="KW-1185">Reference proteome</keyword>
<protein>
    <recommendedName>
        <fullName evidence="4">SUEL-type lectin domain-containing protein</fullName>
    </recommendedName>
</protein>
<dbReference type="OrthoDB" id="2154537at2759"/>
<dbReference type="Gene3D" id="2.60.120.740">
    <property type="match status" value="1"/>
</dbReference>